<dbReference type="InterPro" id="IPR009923">
    <property type="entry name" value="Dodecin"/>
</dbReference>
<dbReference type="Proteomes" id="UP000760480">
    <property type="component" value="Unassembled WGS sequence"/>
</dbReference>
<dbReference type="SUPFAM" id="SSF89807">
    <property type="entry name" value="Dodecin-like"/>
    <property type="match status" value="1"/>
</dbReference>
<organism evidence="1 2">
    <name type="scientific">Candidatus Competibacter phosphatis</name>
    <dbReference type="NCBI Taxonomy" id="221280"/>
    <lineage>
        <taxon>Bacteria</taxon>
        <taxon>Pseudomonadati</taxon>
        <taxon>Pseudomonadota</taxon>
        <taxon>Gammaproteobacteria</taxon>
        <taxon>Candidatus Competibacteraceae</taxon>
        <taxon>Candidatus Competibacter</taxon>
    </lineage>
</organism>
<dbReference type="Gene3D" id="3.30.1660.10">
    <property type="entry name" value="Flavin-binding protein dodecin"/>
    <property type="match status" value="1"/>
</dbReference>
<dbReference type="PANTHER" id="PTHR39324:SF1">
    <property type="entry name" value="CALCIUM DODECIN"/>
    <property type="match status" value="1"/>
</dbReference>
<comment type="caution">
    <text evidence="1">The sequence shown here is derived from an EMBL/GenBank/DDBJ whole genome shotgun (WGS) entry which is preliminary data.</text>
</comment>
<dbReference type="Pfam" id="PF07311">
    <property type="entry name" value="Dodecin"/>
    <property type="match status" value="1"/>
</dbReference>
<accession>A0ABX1TQJ3</accession>
<evidence type="ECO:0000313" key="1">
    <source>
        <dbReference type="EMBL" id="NMQ20942.1"/>
    </source>
</evidence>
<name>A0ABX1TQJ3_9GAMM</name>
<dbReference type="PANTHER" id="PTHR39324">
    <property type="entry name" value="CALCIUM DODECIN"/>
    <property type="match status" value="1"/>
</dbReference>
<dbReference type="InterPro" id="IPR025543">
    <property type="entry name" value="Dodecin-like"/>
</dbReference>
<keyword evidence="2" id="KW-1185">Reference proteome</keyword>
<protein>
    <submittedName>
        <fullName evidence="1">Dodecin domain-containing protein</fullName>
    </submittedName>
</protein>
<dbReference type="EMBL" id="SPMZ01000070">
    <property type="protein sequence ID" value="NMQ20942.1"/>
    <property type="molecule type" value="Genomic_DNA"/>
</dbReference>
<proteinExistence type="predicted"/>
<sequence length="68" mass="7457">MSAYKVIEIIGSSSESWEAAAKAAIMEAAKSIRHLRVAEVGRLDVNLSDDGEVLEYRARLKVSVKHEA</sequence>
<dbReference type="InterPro" id="IPR036694">
    <property type="entry name" value="Dodecin-like_sf"/>
</dbReference>
<dbReference type="RefSeq" id="WP_169250213.1">
    <property type="nucleotide sequence ID" value="NZ_SPMZ01000070.1"/>
</dbReference>
<gene>
    <name evidence="1" type="ORF">E4P82_18150</name>
</gene>
<reference evidence="1 2" key="1">
    <citation type="submission" date="2019-03" db="EMBL/GenBank/DDBJ databases">
        <title>Metabolic reconstructions from genomes of highly enriched 'Candidatus Accumulibacter' and 'Candidatus Competibacter' bioreactor populations.</title>
        <authorList>
            <person name="Annavajhala M.K."/>
            <person name="Welles L."/>
            <person name="Abbas B."/>
            <person name="Sorokin D."/>
            <person name="Park H."/>
            <person name="Van Loosdrecht M."/>
            <person name="Chandran K."/>
        </authorList>
    </citation>
    <scope>NUCLEOTIDE SEQUENCE [LARGE SCALE GENOMIC DNA]</scope>
    <source>
        <strain evidence="1 2">SBR_G</strain>
    </source>
</reference>
<evidence type="ECO:0000313" key="2">
    <source>
        <dbReference type="Proteomes" id="UP000760480"/>
    </source>
</evidence>